<evidence type="ECO:0000313" key="2">
    <source>
        <dbReference type="Proteomes" id="UP000299102"/>
    </source>
</evidence>
<protein>
    <submittedName>
        <fullName evidence="1">Uncharacterized protein</fullName>
    </submittedName>
</protein>
<sequence length="90" mass="9775">MAAHVCHRLARFQWSKPSGSTYFAVLASARCSRCGMTPDPPAPHHHFLLPDIALSFKRSSTREIENVFWAGLRAPGARPAGAARAAYGGR</sequence>
<dbReference type="Proteomes" id="UP000299102">
    <property type="component" value="Unassembled WGS sequence"/>
</dbReference>
<organism evidence="1 2">
    <name type="scientific">Eumeta variegata</name>
    <name type="common">Bagworm moth</name>
    <name type="synonym">Eumeta japonica</name>
    <dbReference type="NCBI Taxonomy" id="151549"/>
    <lineage>
        <taxon>Eukaryota</taxon>
        <taxon>Metazoa</taxon>
        <taxon>Ecdysozoa</taxon>
        <taxon>Arthropoda</taxon>
        <taxon>Hexapoda</taxon>
        <taxon>Insecta</taxon>
        <taxon>Pterygota</taxon>
        <taxon>Neoptera</taxon>
        <taxon>Endopterygota</taxon>
        <taxon>Lepidoptera</taxon>
        <taxon>Glossata</taxon>
        <taxon>Ditrysia</taxon>
        <taxon>Tineoidea</taxon>
        <taxon>Psychidae</taxon>
        <taxon>Oiketicinae</taxon>
        <taxon>Eumeta</taxon>
    </lineage>
</organism>
<proteinExistence type="predicted"/>
<dbReference type="AlphaFoldDB" id="A0A4C1SA77"/>
<accession>A0A4C1SA77</accession>
<name>A0A4C1SA77_EUMVA</name>
<keyword evidence="2" id="KW-1185">Reference proteome</keyword>
<comment type="caution">
    <text evidence="1">The sequence shown here is derived from an EMBL/GenBank/DDBJ whole genome shotgun (WGS) entry which is preliminary data.</text>
</comment>
<evidence type="ECO:0000313" key="1">
    <source>
        <dbReference type="EMBL" id="GBO99013.1"/>
    </source>
</evidence>
<gene>
    <name evidence="1" type="ORF">EVAR_381_1</name>
</gene>
<reference evidence="1 2" key="1">
    <citation type="journal article" date="2019" name="Commun. Biol.">
        <title>The bagworm genome reveals a unique fibroin gene that provides high tensile strength.</title>
        <authorList>
            <person name="Kono N."/>
            <person name="Nakamura H."/>
            <person name="Ohtoshi R."/>
            <person name="Tomita M."/>
            <person name="Numata K."/>
            <person name="Arakawa K."/>
        </authorList>
    </citation>
    <scope>NUCLEOTIDE SEQUENCE [LARGE SCALE GENOMIC DNA]</scope>
</reference>
<dbReference type="EMBL" id="BGZK01000002">
    <property type="protein sequence ID" value="GBO99013.1"/>
    <property type="molecule type" value="Genomic_DNA"/>
</dbReference>